<protein>
    <submittedName>
        <fullName evidence="2">Uncharacterized protein</fullName>
    </submittedName>
</protein>
<dbReference type="AlphaFoldDB" id="A0A6J4R5V3"/>
<organism evidence="2">
    <name type="scientific">uncultured Rubrobacteraceae bacterium</name>
    <dbReference type="NCBI Taxonomy" id="349277"/>
    <lineage>
        <taxon>Bacteria</taxon>
        <taxon>Bacillati</taxon>
        <taxon>Actinomycetota</taxon>
        <taxon>Rubrobacteria</taxon>
        <taxon>Rubrobacterales</taxon>
        <taxon>Rubrobacteraceae</taxon>
        <taxon>environmental samples</taxon>
    </lineage>
</organism>
<evidence type="ECO:0000256" key="1">
    <source>
        <dbReference type="SAM" id="MobiDB-lite"/>
    </source>
</evidence>
<feature type="region of interest" description="Disordered" evidence="1">
    <location>
        <begin position="1"/>
        <end position="104"/>
    </location>
</feature>
<evidence type="ECO:0000313" key="2">
    <source>
        <dbReference type="EMBL" id="CAA9465073.1"/>
    </source>
</evidence>
<dbReference type="EMBL" id="CADCVK010000028">
    <property type="protein sequence ID" value="CAA9465073.1"/>
    <property type="molecule type" value="Genomic_DNA"/>
</dbReference>
<proteinExistence type="predicted"/>
<feature type="compositionally biased region" description="Low complexity" evidence="1">
    <location>
        <begin position="35"/>
        <end position="55"/>
    </location>
</feature>
<accession>A0A6J4R5V3</accession>
<feature type="non-terminal residue" evidence="2">
    <location>
        <position position="104"/>
    </location>
</feature>
<reference evidence="2" key="1">
    <citation type="submission" date="2020-02" db="EMBL/GenBank/DDBJ databases">
        <authorList>
            <person name="Meier V. D."/>
        </authorList>
    </citation>
    <scope>NUCLEOTIDE SEQUENCE</scope>
    <source>
        <strain evidence="2">AVDCRST_MAG12</strain>
    </source>
</reference>
<feature type="non-terminal residue" evidence="2">
    <location>
        <position position="1"/>
    </location>
</feature>
<gene>
    <name evidence="2" type="ORF">AVDCRST_MAG12-225</name>
</gene>
<feature type="compositionally biased region" description="Polar residues" evidence="1">
    <location>
        <begin position="1"/>
        <end position="12"/>
    </location>
</feature>
<feature type="compositionally biased region" description="Low complexity" evidence="1">
    <location>
        <begin position="79"/>
        <end position="98"/>
    </location>
</feature>
<name>A0A6J4R5V3_9ACTN</name>
<feature type="compositionally biased region" description="Low complexity" evidence="1">
    <location>
        <begin position="17"/>
        <end position="28"/>
    </location>
</feature>
<sequence length="104" mass="11277">TWTCTSWSAQTPDESRSTCSRTTRPTCHCTRCGRRSCASTSQRRSSSGGRATSSSPQRAARRTCATCPKPNCTGSIPATSPSRTTSTRSPVTSSGSTRRWSRRR</sequence>